<dbReference type="PROSITE" id="PS51186">
    <property type="entry name" value="GNAT"/>
    <property type="match status" value="1"/>
</dbReference>
<dbReference type="Gene3D" id="3.40.630.30">
    <property type="match status" value="1"/>
</dbReference>
<dbReference type="InterPro" id="IPR000182">
    <property type="entry name" value="GNAT_dom"/>
</dbReference>
<dbReference type="SUPFAM" id="SSF55729">
    <property type="entry name" value="Acyl-CoA N-acyltransferases (Nat)"/>
    <property type="match status" value="1"/>
</dbReference>
<dbReference type="GO" id="GO:0016747">
    <property type="term" value="F:acyltransferase activity, transferring groups other than amino-acyl groups"/>
    <property type="evidence" value="ECO:0007669"/>
    <property type="project" value="InterPro"/>
</dbReference>
<dbReference type="Proteomes" id="UP000247763">
    <property type="component" value="Chromosome"/>
</dbReference>
<proteinExistence type="predicted"/>
<feature type="domain" description="N-acetyltransferase" evidence="1">
    <location>
        <begin position="3"/>
        <end position="146"/>
    </location>
</feature>
<reference evidence="3" key="1">
    <citation type="submission" date="2018-05" db="EMBL/GenBank/DDBJ databases">
        <title>Genome sequencing of Phenylobacterium sp. HYN0004.</title>
        <authorList>
            <person name="Yi H."/>
            <person name="Baek C."/>
        </authorList>
    </citation>
    <scope>NUCLEOTIDE SEQUENCE [LARGE SCALE GENOMIC DNA]</scope>
    <source>
        <strain evidence="3">HYN0004</strain>
    </source>
</reference>
<dbReference type="RefSeq" id="WP_110449520.1">
    <property type="nucleotide sequence ID" value="NZ_CP029479.1"/>
</dbReference>
<dbReference type="OrthoDB" id="9797178at2"/>
<keyword evidence="3" id="KW-1185">Reference proteome</keyword>
<accession>A0A2Z3HU93</accession>
<keyword evidence="2" id="KW-0808">Transferase</keyword>
<dbReference type="Pfam" id="PF00583">
    <property type="entry name" value="Acetyltransf_1"/>
    <property type="match status" value="1"/>
</dbReference>
<organism evidence="2 3">
    <name type="scientific">Phenylobacterium parvum</name>
    <dbReference type="NCBI Taxonomy" id="2201350"/>
    <lineage>
        <taxon>Bacteria</taxon>
        <taxon>Pseudomonadati</taxon>
        <taxon>Pseudomonadota</taxon>
        <taxon>Alphaproteobacteria</taxon>
        <taxon>Caulobacterales</taxon>
        <taxon>Caulobacteraceae</taxon>
        <taxon>Phenylobacterium</taxon>
    </lineage>
</organism>
<sequence>MAVEIRYARAADHPAIGDILDAAFGGTAERRIVERLRADAEAMFELVALKDGDLVGSIMFSRLWADSMNLYSALAPLAVRPDLQRTGIGSALTLRGLEAARHFDAAAVLVLGHPEYYPKFGFSQAATARVSAPYSGSPAFMGIALVEGALDEPLMVAYPDAFSAGQG</sequence>
<evidence type="ECO:0000313" key="3">
    <source>
        <dbReference type="Proteomes" id="UP000247763"/>
    </source>
</evidence>
<dbReference type="EMBL" id="CP029479">
    <property type="protein sequence ID" value="AWM76951.1"/>
    <property type="molecule type" value="Genomic_DNA"/>
</dbReference>
<dbReference type="CDD" id="cd04301">
    <property type="entry name" value="NAT_SF"/>
    <property type="match status" value="1"/>
</dbReference>
<evidence type="ECO:0000259" key="1">
    <source>
        <dbReference type="PROSITE" id="PS51186"/>
    </source>
</evidence>
<protein>
    <submittedName>
        <fullName evidence="2">N-acetyltransferase</fullName>
    </submittedName>
</protein>
<dbReference type="InterPro" id="IPR016181">
    <property type="entry name" value="Acyl_CoA_acyltransferase"/>
</dbReference>
<name>A0A2Z3HU93_9CAUL</name>
<dbReference type="AlphaFoldDB" id="A0A2Z3HU93"/>
<dbReference type="KEGG" id="phb:HYN04_03785"/>
<evidence type="ECO:0000313" key="2">
    <source>
        <dbReference type="EMBL" id="AWM76951.1"/>
    </source>
</evidence>
<gene>
    <name evidence="2" type="ORF">HYN04_03785</name>
</gene>